<keyword evidence="5" id="KW-0001">2Fe-2S</keyword>
<evidence type="ECO:0000256" key="3">
    <source>
        <dbReference type="ARBA" id="ARBA00004972"/>
    </source>
</evidence>
<dbReference type="Pfam" id="PF00355">
    <property type="entry name" value="Rieske"/>
    <property type="match status" value="1"/>
</dbReference>
<dbReference type="InterPro" id="IPR017941">
    <property type="entry name" value="Rieske_2Fe-2S"/>
</dbReference>
<dbReference type="SUPFAM" id="SSF55961">
    <property type="entry name" value="Bet v1-like"/>
    <property type="match status" value="1"/>
</dbReference>
<dbReference type="Gene3D" id="2.102.10.10">
    <property type="entry name" value="Rieske [2Fe-2S] iron-sulphur domain"/>
    <property type="match status" value="1"/>
</dbReference>
<sequence>MQARLGRGGMAAGGPGALKSLGLLVLMFGAMQWRRFKWNRAALWMIFAVWFMRMGQQARKRWTLAFGVVMLAMDRLYAKKLAGESAEKAQSKRRLINKHRRKTGTMPPPFPNTWYWVCNSDDVHVGKVIPMSVFGREIAIFRGEDGNVGVLDAFCPHLGTHLGYGGVVKDNCLTCPYHSWKFNANGKCEEIPYCTTTIEKYSQIDSKAYEVREILGMVYVWYDVDWKPPAFELDALNHMQDWTLVRESGKYTWDMHIQEPAQNSADYYHFLTTHYSFPYSGGLVNCIHKTESEYPKEEGRRHVVTLTEHVVDFKVLGMSIPAWVREPLQPKPSVTFFGPSILLFNITYDNYKVVTVMNYTPVEDLKQLTVAKTFIGDTSIPHVLKPLGLFFHNMACGTVEQDRQVWEHKAHCKPMRLVRGDGQFVQFSNWLQQFYSKNSEKIDLTW</sequence>
<keyword evidence="8" id="KW-0560">Oxidoreductase</keyword>
<proteinExistence type="inferred from homology"/>
<evidence type="ECO:0000256" key="15">
    <source>
        <dbReference type="ARBA" id="ARBA00047853"/>
    </source>
</evidence>
<dbReference type="Gene3D" id="3.90.380.10">
    <property type="entry name" value="Naphthalene 1,2-dioxygenase Alpha Subunit, Chain A, domain 1"/>
    <property type="match status" value="1"/>
</dbReference>
<dbReference type="AlphaFoldDB" id="A0A7S2S0M4"/>
<evidence type="ECO:0000256" key="14">
    <source>
        <dbReference type="ARBA" id="ARBA00026095"/>
    </source>
</evidence>
<evidence type="ECO:0000256" key="13">
    <source>
        <dbReference type="ARBA" id="ARBA00025729"/>
    </source>
</evidence>
<evidence type="ECO:0000256" key="7">
    <source>
        <dbReference type="ARBA" id="ARBA00022989"/>
    </source>
</evidence>
<dbReference type="PANTHER" id="PTHR21266">
    <property type="entry name" value="IRON-SULFUR DOMAIN CONTAINING PROTEIN"/>
    <property type="match status" value="1"/>
</dbReference>
<comment type="pathway">
    <text evidence="12">Steroid hormone biosynthesis; dafachronic acid biosynthesis.</text>
</comment>
<evidence type="ECO:0000256" key="1">
    <source>
        <dbReference type="ARBA" id="ARBA00001962"/>
    </source>
</evidence>
<name>A0A7S2S0M4_9STRA</name>
<evidence type="ECO:0000256" key="16">
    <source>
        <dbReference type="ARBA" id="ARBA00049548"/>
    </source>
</evidence>
<evidence type="ECO:0000256" key="10">
    <source>
        <dbReference type="ARBA" id="ARBA00023014"/>
    </source>
</evidence>
<dbReference type="InterPro" id="IPR045605">
    <property type="entry name" value="KshA-like_C"/>
</dbReference>
<evidence type="ECO:0000256" key="9">
    <source>
        <dbReference type="ARBA" id="ARBA00023004"/>
    </source>
</evidence>
<dbReference type="Pfam" id="PF19298">
    <property type="entry name" value="KshA_C"/>
    <property type="match status" value="1"/>
</dbReference>
<evidence type="ECO:0000313" key="18">
    <source>
        <dbReference type="EMBL" id="CAD9685966.1"/>
    </source>
</evidence>
<evidence type="ECO:0000256" key="12">
    <source>
        <dbReference type="ARBA" id="ARBA00025712"/>
    </source>
</evidence>
<evidence type="ECO:0000256" key="2">
    <source>
        <dbReference type="ARBA" id="ARBA00004370"/>
    </source>
</evidence>
<dbReference type="UniPathway" id="UPA01020"/>
<keyword evidence="10" id="KW-0411">Iron-sulfur</keyword>
<dbReference type="PROSITE" id="PS51296">
    <property type="entry name" value="RIESKE"/>
    <property type="match status" value="1"/>
</dbReference>
<dbReference type="InterPro" id="IPR050584">
    <property type="entry name" value="Cholesterol_7-desaturase"/>
</dbReference>
<reference evidence="18" key="1">
    <citation type="submission" date="2021-01" db="EMBL/GenBank/DDBJ databases">
        <authorList>
            <person name="Corre E."/>
            <person name="Pelletier E."/>
            <person name="Niang G."/>
            <person name="Scheremetjew M."/>
            <person name="Finn R."/>
            <person name="Kale V."/>
            <person name="Holt S."/>
            <person name="Cochrane G."/>
            <person name="Meng A."/>
            <person name="Brown T."/>
            <person name="Cohen L."/>
        </authorList>
    </citation>
    <scope>NUCLEOTIDE SEQUENCE</scope>
    <source>
        <strain evidence="18">NY070348D</strain>
    </source>
</reference>
<comment type="cofactor">
    <cofactor evidence="1">
        <name>Fe cation</name>
        <dbReference type="ChEBI" id="CHEBI:24875"/>
    </cofactor>
</comment>
<keyword evidence="6" id="KW-0479">Metal-binding</keyword>
<dbReference type="CDD" id="cd03469">
    <property type="entry name" value="Rieske_RO_Alpha_N"/>
    <property type="match status" value="1"/>
</dbReference>
<accession>A0A7S2S0M4</accession>
<comment type="catalytic activity">
    <reaction evidence="16">
        <text>cholesterol + NADPH + O2 + H(+) = 7-dehydrocholesterol + NADP(+) + 2 H2O</text>
        <dbReference type="Rhea" id="RHEA:45024"/>
        <dbReference type="ChEBI" id="CHEBI:15377"/>
        <dbReference type="ChEBI" id="CHEBI:15378"/>
        <dbReference type="ChEBI" id="CHEBI:15379"/>
        <dbReference type="ChEBI" id="CHEBI:16113"/>
        <dbReference type="ChEBI" id="CHEBI:17759"/>
        <dbReference type="ChEBI" id="CHEBI:57783"/>
        <dbReference type="ChEBI" id="CHEBI:58349"/>
        <dbReference type="EC" id="1.14.19.21"/>
    </reaction>
    <physiologicalReaction direction="left-to-right" evidence="16">
        <dbReference type="Rhea" id="RHEA:45025"/>
    </physiologicalReaction>
</comment>
<dbReference type="GO" id="GO:0170056">
    <property type="term" value="F:cholesterol 7-desaturase [NAD(P)H] activity"/>
    <property type="evidence" value="ECO:0007669"/>
    <property type="project" value="UniProtKB-EC"/>
</dbReference>
<dbReference type="GO" id="GO:0008203">
    <property type="term" value="P:cholesterol metabolic process"/>
    <property type="evidence" value="ECO:0007669"/>
    <property type="project" value="InterPro"/>
</dbReference>
<feature type="domain" description="Rieske" evidence="17">
    <location>
        <begin position="114"/>
        <end position="220"/>
    </location>
</feature>
<comment type="similarity">
    <text evidence="13">Belongs to the cholesterol 7-desaturase family.</text>
</comment>
<dbReference type="SUPFAM" id="SSF50022">
    <property type="entry name" value="ISP domain"/>
    <property type="match status" value="1"/>
</dbReference>
<dbReference type="EC" id="1.14.19.21" evidence="14"/>
<dbReference type="EMBL" id="HBHK01014287">
    <property type="protein sequence ID" value="CAD9685966.1"/>
    <property type="molecule type" value="Transcribed_RNA"/>
</dbReference>
<evidence type="ECO:0000256" key="5">
    <source>
        <dbReference type="ARBA" id="ARBA00022714"/>
    </source>
</evidence>
<evidence type="ECO:0000256" key="11">
    <source>
        <dbReference type="ARBA" id="ARBA00023136"/>
    </source>
</evidence>
<dbReference type="GO" id="GO:0005737">
    <property type="term" value="C:cytoplasm"/>
    <property type="evidence" value="ECO:0007669"/>
    <property type="project" value="TreeGrafter"/>
</dbReference>
<keyword evidence="7" id="KW-1133">Transmembrane helix</keyword>
<comment type="pathway">
    <text evidence="3">Hormone biosynthesis.</text>
</comment>
<gene>
    <name evidence="18" type="ORF">QSP1433_LOCUS8996</name>
</gene>
<dbReference type="GO" id="GO:0016020">
    <property type="term" value="C:membrane"/>
    <property type="evidence" value="ECO:0007669"/>
    <property type="project" value="UniProtKB-SubCell"/>
</dbReference>
<keyword evidence="9" id="KW-0408">Iron</keyword>
<organism evidence="18">
    <name type="scientific">Mucochytrium quahogii</name>
    <dbReference type="NCBI Taxonomy" id="96639"/>
    <lineage>
        <taxon>Eukaryota</taxon>
        <taxon>Sar</taxon>
        <taxon>Stramenopiles</taxon>
        <taxon>Bigyra</taxon>
        <taxon>Labyrinthulomycetes</taxon>
        <taxon>Thraustochytrida</taxon>
        <taxon>Thraustochytriidae</taxon>
        <taxon>Mucochytrium</taxon>
    </lineage>
</organism>
<keyword evidence="4" id="KW-0812">Transmembrane</keyword>
<dbReference type="InterPro" id="IPR036922">
    <property type="entry name" value="Rieske_2Fe-2S_sf"/>
</dbReference>
<keyword evidence="11" id="KW-0472">Membrane</keyword>
<dbReference type="PANTHER" id="PTHR21266:SF32">
    <property type="entry name" value="CHOLESTEROL 7-DESATURASE NVD"/>
    <property type="match status" value="1"/>
</dbReference>
<dbReference type="GO" id="GO:0046872">
    <property type="term" value="F:metal ion binding"/>
    <property type="evidence" value="ECO:0007669"/>
    <property type="project" value="UniProtKB-KW"/>
</dbReference>
<evidence type="ECO:0000259" key="17">
    <source>
        <dbReference type="PROSITE" id="PS51296"/>
    </source>
</evidence>
<protein>
    <recommendedName>
        <fullName evidence="14">cholesterol 7-desaturase</fullName>
        <ecNumber evidence="14">1.14.19.21</ecNumber>
    </recommendedName>
</protein>
<evidence type="ECO:0000256" key="4">
    <source>
        <dbReference type="ARBA" id="ARBA00022692"/>
    </source>
</evidence>
<comment type="catalytic activity">
    <reaction evidence="15">
        <text>cholesterol + NADH + O2 + H(+) = 7-dehydrocholesterol + NAD(+) + 2 H2O</text>
        <dbReference type="Rhea" id="RHEA:51644"/>
        <dbReference type="ChEBI" id="CHEBI:15377"/>
        <dbReference type="ChEBI" id="CHEBI:15378"/>
        <dbReference type="ChEBI" id="CHEBI:15379"/>
        <dbReference type="ChEBI" id="CHEBI:16113"/>
        <dbReference type="ChEBI" id="CHEBI:17759"/>
        <dbReference type="ChEBI" id="CHEBI:57540"/>
        <dbReference type="ChEBI" id="CHEBI:57945"/>
        <dbReference type="EC" id="1.14.19.21"/>
    </reaction>
    <physiologicalReaction direction="left-to-right" evidence="15">
        <dbReference type="Rhea" id="RHEA:51645"/>
    </physiologicalReaction>
</comment>
<evidence type="ECO:0000256" key="8">
    <source>
        <dbReference type="ARBA" id="ARBA00023002"/>
    </source>
</evidence>
<evidence type="ECO:0000256" key="6">
    <source>
        <dbReference type="ARBA" id="ARBA00022723"/>
    </source>
</evidence>
<comment type="subcellular location">
    <subcellularLocation>
        <location evidence="2">Membrane</location>
    </subcellularLocation>
</comment>
<dbReference type="GO" id="GO:0051537">
    <property type="term" value="F:2 iron, 2 sulfur cluster binding"/>
    <property type="evidence" value="ECO:0007669"/>
    <property type="project" value="UniProtKB-KW"/>
</dbReference>